<gene>
    <name evidence="3" type="ORF">KP79_PYT12977</name>
</gene>
<name>A0A210QR58_MIZYE</name>
<protein>
    <submittedName>
        <fullName evidence="3">Uncharacterized protein</fullName>
    </submittedName>
</protein>
<reference evidence="3 4" key="1">
    <citation type="journal article" date="2017" name="Nat. Ecol. Evol.">
        <title>Scallop genome provides insights into evolution of bilaterian karyotype and development.</title>
        <authorList>
            <person name="Wang S."/>
            <person name="Zhang J."/>
            <person name="Jiao W."/>
            <person name="Li J."/>
            <person name="Xun X."/>
            <person name="Sun Y."/>
            <person name="Guo X."/>
            <person name="Huan P."/>
            <person name="Dong B."/>
            <person name="Zhang L."/>
            <person name="Hu X."/>
            <person name="Sun X."/>
            <person name="Wang J."/>
            <person name="Zhao C."/>
            <person name="Wang Y."/>
            <person name="Wang D."/>
            <person name="Huang X."/>
            <person name="Wang R."/>
            <person name="Lv J."/>
            <person name="Li Y."/>
            <person name="Zhang Z."/>
            <person name="Liu B."/>
            <person name="Lu W."/>
            <person name="Hui Y."/>
            <person name="Liang J."/>
            <person name="Zhou Z."/>
            <person name="Hou R."/>
            <person name="Li X."/>
            <person name="Liu Y."/>
            <person name="Li H."/>
            <person name="Ning X."/>
            <person name="Lin Y."/>
            <person name="Zhao L."/>
            <person name="Xing Q."/>
            <person name="Dou J."/>
            <person name="Li Y."/>
            <person name="Mao J."/>
            <person name="Guo H."/>
            <person name="Dou H."/>
            <person name="Li T."/>
            <person name="Mu C."/>
            <person name="Jiang W."/>
            <person name="Fu Q."/>
            <person name="Fu X."/>
            <person name="Miao Y."/>
            <person name="Liu J."/>
            <person name="Yu Q."/>
            <person name="Li R."/>
            <person name="Liao H."/>
            <person name="Li X."/>
            <person name="Kong Y."/>
            <person name="Jiang Z."/>
            <person name="Chourrout D."/>
            <person name="Li R."/>
            <person name="Bao Z."/>
        </authorList>
    </citation>
    <scope>NUCLEOTIDE SEQUENCE [LARGE SCALE GENOMIC DNA]</scope>
    <source>
        <strain evidence="3 4">PY_sf001</strain>
    </source>
</reference>
<accession>A0A210QR58</accession>
<comment type="caution">
    <text evidence="3">The sequence shown here is derived from an EMBL/GenBank/DDBJ whole genome shotgun (WGS) entry which is preliminary data.</text>
</comment>
<evidence type="ECO:0000256" key="2">
    <source>
        <dbReference type="SAM" id="MobiDB-lite"/>
    </source>
</evidence>
<organism evidence="3 4">
    <name type="scientific">Mizuhopecten yessoensis</name>
    <name type="common">Japanese scallop</name>
    <name type="synonym">Patinopecten yessoensis</name>
    <dbReference type="NCBI Taxonomy" id="6573"/>
    <lineage>
        <taxon>Eukaryota</taxon>
        <taxon>Metazoa</taxon>
        <taxon>Spiralia</taxon>
        <taxon>Lophotrochozoa</taxon>
        <taxon>Mollusca</taxon>
        <taxon>Bivalvia</taxon>
        <taxon>Autobranchia</taxon>
        <taxon>Pteriomorphia</taxon>
        <taxon>Pectinida</taxon>
        <taxon>Pectinoidea</taxon>
        <taxon>Pectinidae</taxon>
        <taxon>Mizuhopecten</taxon>
    </lineage>
</organism>
<feature type="coiled-coil region" evidence="1">
    <location>
        <begin position="106"/>
        <end position="219"/>
    </location>
</feature>
<evidence type="ECO:0000313" key="3">
    <source>
        <dbReference type="EMBL" id="OWF51204.1"/>
    </source>
</evidence>
<evidence type="ECO:0000256" key="1">
    <source>
        <dbReference type="SAM" id="Coils"/>
    </source>
</evidence>
<feature type="compositionally biased region" description="Basic residues" evidence="2">
    <location>
        <begin position="1"/>
        <end position="10"/>
    </location>
</feature>
<keyword evidence="4" id="KW-1185">Reference proteome</keyword>
<dbReference type="AlphaFoldDB" id="A0A210QR58"/>
<evidence type="ECO:0000313" key="4">
    <source>
        <dbReference type="Proteomes" id="UP000242188"/>
    </source>
</evidence>
<dbReference type="EMBL" id="NEDP02002314">
    <property type="protein sequence ID" value="OWF51204.1"/>
    <property type="molecule type" value="Genomic_DNA"/>
</dbReference>
<keyword evidence="1" id="KW-0175">Coiled coil</keyword>
<dbReference type="Proteomes" id="UP000242188">
    <property type="component" value="Unassembled WGS sequence"/>
</dbReference>
<feature type="compositionally biased region" description="Basic and acidic residues" evidence="2">
    <location>
        <begin position="48"/>
        <end position="65"/>
    </location>
</feature>
<feature type="region of interest" description="Disordered" evidence="2">
    <location>
        <begin position="1"/>
        <end position="75"/>
    </location>
</feature>
<proteinExistence type="predicted"/>
<dbReference type="OrthoDB" id="6162162at2759"/>
<sequence>MERSQHKVKSKPTGSPPAVYPGRAQPFTGSLDRGRNHADRPTSGSKASRLELGRTSEAAKLDRKPHTATSEDSGDLSDLRKVLHVVSELQKIDLGAALNLYKTLMKKTKNEEHMVLEEKYLEAQNERMEQLTSGTITREREDIEYQFNTLLNEKERLKEENEKLESKCKESESLLEKLQRTKKENRNCMVELKSKDEALKQAKIDIAAAMTEKNEALTRLSKELGTKLSDNNPTIADLSDPNRAMKLGEKYNELYDNEWTDAMEKLGEFEDDDRQNVQKLLDILKSNMCRIIYRKGSVYFSPVLKTEVSIPNRSLSLKQIRDPVLQNKRFFFFKFTIFANPR</sequence>